<gene>
    <name evidence="1" type="ORF">GX50_02860</name>
</gene>
<keyword evidence="2" id="KW-1185">Reference proteome</keyword>
<sequence>MTKLTPEAIVELKGKGLVIFPVLFHEDLPECRNIDSYGCIYRTDWLVVLLWANCESSTRIPPYSAARILVRLRGTNNLPVDRDYLFEPQRNDITTHVHAMDSPQVKPCLGKPNRFRASANRESLLYFIQMTRFSLNKYGTHTSKYL</sequence>
<protein>
    <submittedName>
        <fullName evidence="1">Uncharacterized protein</fullName>
    </submittedName>
</protein>
<dbReference type="AlphaFoldDB" id="A0A2B7ZNA8"/>
<reference evidence="1 2" key="1">
    <citation type="submission" date="2017-10" db="EMBL/GenBank/DDBJ databases">
        <title>Comparative genomics in systemic dimorphic fungi from Ajellomycetaceae.</title>
        <authorList>
            <person name="Munoz J.F."/>
            <person name="Mcewen J.G."/>
            <person name="Clay O.K."/>
            <person name="Cuomo C.A."/>
        </authorList>
    </citation>
    <scope>NUCLEOTIDE SEQUENCE [LARGE SCALE GENOMIC DNA]</scope>
    <source>
        <strain evidence="1 2">UAMH4076</strain>
    </source>
</reference>
<organism evidence="1 2">
    <name type="scientific">[Emmonsia] crescens</name>
    <dbReference type="NCBI Taxonomy" id="73230"/>
    <lineage>
        <taxon>Eukaryota</taxon>
        <taxon>Fungi</taxon>
        <taxon>Dikarya</taxon>
        <taxon>Ascomycota</taxon>
        <taxon>Pezizomycotina</taxon>
        <taxon>Eurotiomycetes</taxon>
        <taxon>Eurotiomycetidae</taxon>
        <taxon>Onygenales</taxon>
        <taxon>Ajellomycetaceae</taxon>
        <taxon>Emergomyces</taxon>
    </lineage>
</organism>
<dbReference type="Proteomes" id="UP000226031">
    <property type="component" value="Unassembled WGS sequence"/>
</dbReference>
<evidence type="ECO:0000313" key="2">
    <source>
        <dbReference type="Proteomes" id="UP000226031"/>
    </source>
</evidence>
<name>A0A2B7ZNA8_9EURO</name>
<proteinExistence type="predicted"/>
<evidence type="ECO:0000313" key="1">
    <source>
        <dbReference type="EMBL" id="PGH34277.1"/>
    </source>
</evidence>
<dbReference type="EMBL" id="PDND01000043">
    <property type="protein sequence ID" value="PGH34277.1"/>
    <property type="molecule type" value="Genomic_DNA"/>
</dbReference>
<accession>A0A2B7ZNA8</accession>
<comment type="caution">
    <text evidence="1">The sequence shown here is derived from an EMBL/GenBank/DDBJ whole genome shotgun (WGS) entry which is preliminary data.</text>
</comment>